<proteinExistence type="predicted"/>
<keyword evidence="4" id="KW-1185">Reference proteome</keyword>
<organism evidence="3 4">
    <name type="scientific">Actinobaculum suis</name>
    <dbReference type="NCBI Taxonomy" id="1657"/>
    <lineage>
        <taxon>Bacteria</taxon>
        <taxon>Bacillati</taxon>
        <taxon>Actinomycetota</taxon>
        <taxon>Actinomycetes</taxon>
        <taxon>Actinomycetales</taxon>
        <taxon>Actinomycetaceae</taxon>
        <taxon>Actinobaculum</taxon>
    </lineage>
</organism>
<dbReference type="EMBL" id="JAWNFU010000001">
    <property type="protein sequence ID" value="MDY5152575.1"/>
    <property type="molecule type" value="Genomic_DNA"/>
</dbReference>
<dbReference type="Pfam" id="PF10724">
    <property type="entry name" value="DUF2516"/>
    <property type="match status" value="1"/>
</dbReference>
<dbReference type="Proteomes" id="UP001273799">
    <property type="component" value="Unassembled WGS sequence"/>
</dbReference>
<evidence type="ECO:0000256" key="1">
    <source>
        <dbReference type="SAM" id="Phobius"/>
    </source>
</evidence>
<keyword evidence="1" id="KW-0472">Membrane</keyword>
<evidence type="ECO:0000313" key="4">
    <source>
        <dbReference type="Proteomes" id="UP000182744"/>
    </source>
</evidence>
<dbReference type="EMBL" id="FNAU01000002">
    <property type="protein sequence ID" value="SDE13600.1"/>
    <property type="molecule type" value="Genomic_DNA"/>
</dbReference>
<dbReference type="Proteomes" id="UP000182744">
    <property type="component" value="Unassembled WGS sequence"/>
</dbReference>
<accession>A0A1G7AFR0</accession>
<evidence type="ECO:0000313" key="3">
    <source>
        <dbReference type="EMBL" id="SDE13600.1"/>
    </source>
</evidence>
<feature type="transmembrane region" description="Helical" evidence="1">
    <location>
        <begin position="75"/>
        <end position="92"/>
    </location>
</feature>
<keyword evidence="1" id="KW-0812">Transmembrane</keyword>
<keyword evidence="1" id="KW-1133">Transmembrane helix</keyword>
<feature type="transmembrane region" description="Helical" evidence="1">
    <location>
        <begin position="51"/>
        <end position="69"/>
    </location>
</feature>
<dbReference type="InterPro" id="IPR019662">
    <property type="entry name" value="DUF2516"/>
</dbReference>
<reference evidence="3" key="1">
    <citation type="submission" date="2016-10" db="EMBL/GenBank/DDBJ databases">
        <authorList>
            <person name="de Groot N.N."/>
        </authorList>
    </citation>
    <scope>NUCLEOTIDE SEQUENCE [LARGE SCALE GENOMIC DNA]</scope>
    <source>
        <strain evidence="3">DSM 20639</strain>
    </source>
</reference>
<evidence type="ECO:0000313" key="2">
    <source>
        <dbReference type="EMBL" id="MDY5152575.1"/>
    </source>
</evidence>
<sequence length="117" mass="13172">MTGTVATIIMIHHIYGLTVGVLLTAFVAWALLSCLRQSSHKFTFARKSKEFWTPVLVLALLVVVIQYLVGWRLPMGGLLTCVSLYAALYYLGPERQRMGIGRAGEDWGRRDSWRGGW</sequence>
<dbReference type="AlphaFoldDB" id="A0A1G7AFR0"/>
<dbReference type="RefSeq" id="WP_143021744.1">
    <property type="nucleotide sequence ID" value="NZ_FNAU01000002.1"/>
</dbReference>
<feature type="transmembrane region" description="Helical" evidence="1">
    <location>
        <begin position="6"/>
        <end position="31"/>
    </location>
</feature>
<reference evidence="4" key="2">
    <citation type="submission" date="2016-10" db="EMBL/GenBank/DDBJ databases">
        <authorList>
            <person name="Varghese N."/>
        </authorList>
    </citation>
    <scope>NUCLEOTIDE SEQUENCE [LARGE SCALE GENOMIC DNA]</scope>
    <source>
        <strain evidence="4">DSM 20639</strain>
    </source>
</reference>
<name>A0A1G7AFR0_9ACTO</name>
<reference evidence="2" key="3">
    <citation type="submission" date="2023-10" db="EMBL/GenBank/DDBJ databases">
        <title>Whole Genome based description of the genera Actinobaculum and Actinotignum reveals a complex phylogenetic relationship within the species included in the genus Actinotignum.</title>
        <authorList>
            <person name="Jensen C.S."/>
            <person name="Dargis R."/>
            <person name="Kemp M."/>
            <person name="Christensen J.J."/>
        </authorList>
    </citation>
    <scope>NUCLEOTIDE SEQUENCE</scope>
    <source>
        <strain evidence="2">Actinobaculum_suis_CCUG19206T</strain>
    </source>
</reference>
<protein>
    <submittedName>
        <fullName evidence="2">DUF2516 family protein</fullName>
    </submittedName>
</protein>
<gene>
    <name evidence="2" type="ORF">R6G71_00675</name>
    <name evidence="3" type="ORF">SAMN05421878_102205</name>
</gene>